<protein>
    <submittedName>
        <fullName evidence="3">Flagellar hook-length control protein FliK</fullName>
    </submittedName>
</protein>
<keyword evidence="3" id="KW-0282">Flagellum</keyword>
<keyword evidence="3" id="KW-0969">Cilium</keyword>
<sequence length="177" mass="18642">MKIRGNKARIGRMVGALALLVLPATAQITVNAPAAYAIDPTKGSAGVCPNANGVTVIVDFQELGGATLTRCAPGDQATGLAALKNAGFQIQGTNRWGEAFICRIEGKPGVDTEPCVNTPPASAYWSYWHAPNNGTWTYSSWGASARKPPLGSFEGWSFSKDKTDTTNPPPRVAPTRP</sequence>
<keyword evidence="4" id="KW-1185">Reference proteome</keyword>
<accession>A0A1T3P4T8</accession>
<evidence type="ECO:0000313" key="3">
    <source>
        <dbReference type="EMBL" id="OPC84117.1"/>
    </source>
</evidence>
<organism evidence="3 4">
    <name type="scientific">Embleya scabrispora</name>
    <dbReference type="NCBI Taxonomy" id="159449"/>
    <lineage>
        <taxon>Bacteria</taxon>
        <taxon>Bacillati</taxon>
        <taxon>Actinomycetota</taxon>
        <taxon>Actinomycetes</taxon>
        <taxon>Kitasatosporales</taxon>
        <taxon>Streptomycetaceae</taxon>
        <taxon>Embleya</taxon>
    </lineage>
</organism>
<gene>
    <name evidence="3" type="ORF">B4N89_27150</name>
</gene>
<evidence type="ECO:0000256" key="2">
    <source>
        <dbReference type="SAM" id="SignalP"/>
    </source>
</evidence>
<dbReference type="Proteomes" id="UP000190037">
    <property type="component" value="Unassembled WGS sequence"/>
</dbReference>
<comment type="caution">
    <text evidence="3">The sequence shown here is derived from an EMBL/GenBank/DDBJ whole genome shotgun (WGS) entry which is preliminary data.</text>
</comment>
<feature type="chain" id="PRO_5038444393" evidence="2">
    <location>
        <begin position="27"/>
        <end position="177"/>
    </location>
</feature>
<proteinExistence type="predicted"/>
<dbReference type="STRING" id="159449.B4N89_27150"/>
<keyword evidence="3" id="KW-0966">Cell projection</keyword>
<dbReference type="OrthoDB" id="4401005at2"/>
<dbReference type="EMBL" id="MWQN01000001">
    <property type="protein sequence ID" value="OPC84117.1"/>
    <property type="molecule type" value="Genomic_DNA"/>
</dbReference>
<feature type="signal peptide" evidence="2">
    <location>
        <begin position="1"/>
        <end position="26"/>
    </location>
</feature>
<feature type="compositionally biased region" description="Pro residues" evidence="1">
    <location>
        <begin position="167"/>
        <end position="177"/>
    </location>
</feature>
<keyword evidence="2" id="KW-0732">Signal</keyword>
<name>A0A1T3P4T8_9ACTN</name>
<feature type="region of interest" description="Disordered" evidence="1">
    <location>
        <begin position="152"/>
        <end position="177"/>
    </location>
</feature>
<evidence type="ECO:0000256" key="1">
    <source>
        <dbReference type="SAM" id="MobiDB-lite"/>
    </source>
</evidence>
<dbReference type="RefSeq" id="WP_078978410.1">
    <property type="nucleotide sequence ID" value="NZ_MWQN01000001.1"/>
</dbReference>
<evidence type="ECO:0000313" key="4">
    <source>
        <dbReference type="Proteomes" id="UP000190037"/>
    </source>
</evidence>
<dbReference type="AlphaFoldDB" id="A0A1T3P4T8"/>
<reference evidence="3 4" key="1">
    <citation type="submission" date="2017-03" db="EMBL/GenBank/DDBJ databases">
        <title>Draft genome sequence of Streptomyces scabrisporus NF3, endophyte isolated from Amphipterygium adstringens.</title>
        <authorList>
            <person name="Vazquez M."/>
            <person name="Ceapa C.D."/>
            <person name="Rodriguez Luna D."/>
            <person name="Sanchez Esquivel S."/>
        </authorList>
    </citation>
    <scope>NUCLEOTIDE SEQUENCE [LARGE SCALE GENOMIC DNA]</scope>
    <source>
        <strain evidence="3 4">NF3</strain>
    </source>
</reference>